<evidence type="ECO:0000259" key="7">
    <source>
        <dbReference type="Pfam" id="PF04042"/>
    </source>
</evidence>
<name>A0A7R9A5M8_9CRUS</name>
<evidence type="ECO:0000256" key="1">
    <source>
        <dbReference type="ARBA" id="ARBA00004123"/>
    </source>
</evidence>
<proteinExistence type="inferred from homology"/>
<dbReference type="EMBL" id="LR900116">
    <property type="protein sequence ID" value="CAD7244271.1"/>
    <property type="molecule type" value="Genomic_DNA"/>
</dbReference>
<dbReference type="PANTHER" id="PTHR23061">
    <property type="entry name" value="DNA POLYMERASE 2 ALPHA 70 KDA SUBUNIT"/>
    <property type="match status" value="1"/>
</dbReference>
<feature type="non-terminal residue" evidence="10">
    <location>
        <position position="1"/>
    </location>
</feature>
<comment type="similarity">
    <text evidence="2">Belongs to the DNA polymerase alpha subunit B family.</text>
</comment>
<dbReference type="Pfam" id="PF04042">
    <property type="entry name" value="DNA_pol_E_B"/>
    <property type="match status" value="1"/>
</dbReference>
<evidence type="ECO:0000259" key="9">
    <source>
        <dbReference type="Pfam" id="PF22062"/>
    </source>
</evidence>
<dbReference type="GO" id="GO:0005658">
    <property type="term" value="C:alpha DNA polymerase:primase complex"/>
    <property type="evidence" value="ECO:0007669"/>
    <property type="project" value="TreeGrafter"/>
</dbReference>
<sequence length="593" mass="66469">VVYVYIHSQDQLQLAYLHWARLVRHKSLRKTMEESVISEFEAVGIAVNDEVASKCAELCKIYKLSEEDVVAHWVNVSISKLGGVEPTVSNLRVLEEALTSEQQKKANVNSKHASPQVDDILYQRKLANEEKEEAEEEDLLNTYGTPRSSKVRPPSSFPFFINPSQKYSSRSNAGDVIAVFGDESVQEWKRTDGVSFTIKLFSDEEALKEPFMYMRQSAADKAIELECRLDAMVKALQDHLHVDGFHNIHLNRDEEAWMAGKIRSDMDGKLNKESLVLEDGIDGLGIPLDVSELNEYSLFPGQSVAVKGTNPTGVRVIAKEIQLGVLPPLPQTEVHGPGLLEVVIAAGPFSVEENLLNEPWQDLVNYLREAKPHILFLLGPFLDAQNALVVKGNLKEPYEVIFTRFVEAIIQTTSELDIELAIIASSMDVHHHPIFPTPPYSLKFPLPKNVHIFSDPCMLDINGFIMGVTSIDVLFHLGKEEVVNGMSSDRLSRLARHLLLQQNFYPLFPPSEEVNLELDQLRMYGGLHVRPHLLVLPSQLKGFIKEVDGCCILNPERLAKKSAGGCFARLEIDLSQGNDFTILKHLQGQVKKI</sequence>
<evidence type="ECO:0000256" key="4">
    <source>
        <dbReference type="ARBA" id="ARBA00022705"/>
    </source>
</evidence>
<reference evidence="10" key="1">
    <citation type="submission" date="2020-11" db="EMBL/GenBank/DDBJ databases">
        <authorList>
            <person name="Tran Van P."/>
        </authorList>
    </citation>
    <scope>NUCLEOTIDE SEQUENCE</scope>
</reference>
<dbReference type="Pfam" id="PF22062">
    <property type="entry name" value="OB_DPOA2"/>
    <property type="match status" value="1"/>
</dbReference>
<evidence type="ECO:0000256" key="3">
    <source>
        <dbReference type="ARBA" id="ARBA00018596"/>
    </source>
</evidence>
<keyword evidence="4" id="KW-0235">DNA replication</keyword>
<dbReference type="Gene3D" id="1.10.8.530">
    <property type="entry name" value="DNA polymerase alpha-primase, subunit B, N-terminal domain"/>
    <property type="match status" value="1"/>
</dbReference>
<dbReference type="Proteomes" id="UP000677054">
    <property type="component" value="Unassembled WGS sequence"/>
</dbReference>
<feature type="domain" description="DNA polymerase alpha subunit B N-terminal" evidence="8">
    <location>
        <begin position="34"/>
        <end position="97"/>
    </location>
</feature>
<dbReference type="InterPro" id="IPR016722">
    <property type="entry name" value="DNA_pol_alpha_bsu"/>
</dbReference>
<evidence type="ECO:0000259" key="8">
    <source>
        <dbReference type="Pfam" id="PF08418"/>
    </source>
</evidence>
<feature type="region of interest" description="Disordered" evidence="6">
    <location>
        <begin position="131"/>
        <end position="150"/>
    </location>
</feature>
<dbReference type="InterPro" id="IPR013627">
    <property type="entry name" value="Pol_alpha_B_N"/>
</dbReference>
<keyword evidence="5" id="KW-0539">Nucleus</keyword>
<dbReference type="GO" id="GO:0006270">
    <property type="term" value="P:DNA replication initiation"/>
    <property type="evidence" value="ECO:0007669"/>
    <property type="project" value="TreeGrafter"/>
</dbReference>
<dbReference type="Gene3D" id="3.60.21.60">
    <property type="match status" value="2"/>
</dbReference>
<comment type="subcellular location">
    <subcellularLocation>
        <location evidence="1">Nucleus</location>
    </subcellularLocation>
</comment>
<dbReference type="InterPro" id="IPR043034">
    <property type="entry name" value="DNA_pol_alpha_B_N_sf"/>
</dbReference>
<feature type="domain" description="DNA polymerase alpha subunit B OB" evidence="9">
    <location>
        <begin position="225"/>
        <end position="321"/>
    </location>
</feature>
<evidence type="ECO:0000256" key="6">
    <source>
        <dbReference type="SAM" id="MobiDB-lite"/>
    </source>
</evidence>
<keyword evidence="11" id="KW-1185">Reference proteome</keyword>
<evidence type="ECO:0000313" key="10">
    <source>
        <dbReference type="EMBL" id="CAD7244271.1"/>
    </source>
</evidence>
<evidence type="ECO:0000313" key="11">
    <source>
        <dbReference type="Proteomes" id="UP000677054"/>
    </source>
</evidence>
<dbReference type="AlphaFoldDB" id="A0A7R9A5M8"/>
<dbReference type="InterPro" id="IPR054300">
    <property type="entry name" value="OB_DPOA2"/>
</dbReference>
<dbReference type="EMBL" id="CAJPEV010000599">
    <property type="protein sequence ID" value="CAG0886814.1"/>
    <property type="molecule type" value="Genomic_DNA"/>
</dbReference>
<feature type="domain" description="DNA polymerase alpha/delta/epsilon subunit B" evidence="7">
    <location>
        <begin position="342"/>
        <end position="545"/>
    </location>
</feature>
<organism evidence="10">
    <name type="scientific">Darwinula stevensoni</name>
    <dbReference type="NCBI Taxonomy" id="69355"/>
    <lineage>
        <taxon>Eukaryota</taxon>
        <taxon>Metazoa</taxon>
        <taxon>Ecdysozoa</taxon>
        <taxon>Arthropoda</taxon>
        <taxon>Crustacea</taxon>
        <taxon>Oligostraca</taxon>
        <taxon>Ostracoda</taxon>
        <taxon>Podocopa</taxon>
        <taxon>Podocopida</taxon>
        <taxon>Darwinulocopina</taxon>
        <taxon>Darwinuloidea</taxon>
        <taxon>Darwinulidae</taxon>
        <taxon>Darwinula</taxon>
    </lineage>
</organism>
<accession>A0A7R9A5M8</accession>
<protein>
    <recommendedName>
        <fullName evidence="3">DNA polymerase alpha subunit B</fullName>
    </recommendedName>
</protein>
<evidence type="ECO:0000256" key="5">
    <source>
        <dbReference type="ARBA" id="ARBA00023242"/>
    </source>
</evidence>
<dbReference type="PIRSF" id="PIRSF018300">
    <property type="entry name" value="DNA_pol_alph_2"/>
    <property type="match status" value="1"/>
</dbReference>
<dbReference type="Pfam" id="PF08418">
    <property type="entry name" value="Pol_alpha_B_N"/>
    <property type="match status" value="1"/>
</dbReference>
<dbReference type="PANTHER" id="PTHR23061:SF12">
    <property type="entry name" value="DNA POLYMERASE ALPHA SUBUNIT B"/>
    <property type="match status" value="1"/>
</dbReference>
<dbReference type="OrthoDB" id="336885at2759"/>
<dbReference type="InterPro" id="IPR007185">
    <property type="entry name" value="DNA_pol_a/d/e_bsu"/>
</dbReference>
<gene>
    <name evidence="10" type="ORF">DSTB1V02_LOCUS4171</name>
</gene>
<evidence type="ECO:0000256" key="2">
    <source>
        <dbReference type="ARBA" id="ARBA00007299"/>
    </source>
</evidence>
<dbReference type="GO" id="GO:0003677">
    <property type="term" value="F:DNA binding"/>
    <property type="evidence" value="ECO:0007669"/>
    <property type="project" value="InterPro"/>
</dbReference>